<dbReference type="GO" id="GO:0007165">
    <property type="term" value="P:signal transduction"/>
    <property type="evidence" value="ECO:0007669"/>
    <property type="project" value="UniProtKB-KW"/>
</dbReference>
<dbReference type="Pfam" id="PF00015">
    <property type="entry name" value="MCPsignal"/>
    <property type="match status" value="2"/>
</dbReference>
<evidence type="ECO:0000256" key="4">
    <source>
        <dbReference type="SAM" id="MobiDB-lite"/>
    </source>
</evidence>
<proteinExistence type="inferred from homology"/>
<dbReference type="RefSeq" id="WP_354263935.1">
    <property type="nucleotide sequence ID" value="NZ_JBEPKC010000001.1"/>
</dbReference>
<dbReference type="SMART" id="SM00283">
    <property type="entry name" value="MA"/>
    <property type="match status" value="2"/>
</dbReference>
<gene>
    <name evidence="6" type="ORF">Ate02nite_11310</name>
</gene>
<protein>
    <submittedName>
        <fullName evidence="6">Chemotaxis protein</fullName>
    </submittedName>
</protein>
<dbReference type="EMBL" id="BOMY01000007">
    <property type="protein sequence ID" value="GIF18401.1"/>
    <property type="molecule type" value="Genomic_DNA"/>
</dbReference>
<comment type="similarity">
    <text evidence="2">Belongs to the methyl-accepting chemotaxis (MCP) protein family.</text>
</comment>
<dbReference type="PROSITE" id="PS50111">
    <property type="entry name" value="CHEMOTAXIS_TRANSDUC_2"/>
    <property type="match status" value="2"/>
</dbReference>
<accession>A0A919NI39</accession>
<feature type="region of interest" description="Disordered" evidence="4">
    <location>
        <begin position="1"/>
        <end position="32"/>
    </location>
</feature>
<dbReference type="GO" id="GO:0004888">
    <property type="term" value="F:transmembrane signaling receptor activity"/>
    <property type="evidence" value="ECO:0007669"/>
    <property type="project" value="InterPro"/>
</dbReference>
<evidence type="ECO:0000259" key="5">
    <source>
        <dbReference type="PROSITE" id="PS50111"/>
    </source>
</evidence>
<dbReference type="PANTHER" id="PTHR32089:SF112">
    <property type="entry name" value="LYSOZYME-LIKE PROTEIN-RELATED"/>
    <property type="match status" value="1"/>
</dbReference>
<keyword evidence="7" id="KW-1185">Reference proteome</keyword>
<keyword evidence="1 3" id="KW-0807">Transducer</keyword>
<dbReference type="InterPro" id="IPR004089">
    <property type="entry name" value="MCPsignal_dom"/>
</dbReference>
<dbReference type="GO" id="GO:0006935">
    <property type="term" value="P:chemotaxis"/>
    <property type="evidence" value="ECO:0007669"/>
    <property type="project" value="InterPro"/>
</dbReference>
<dbReference type="PRINTS" id="PR00260">
    <property type="entry name" value="CHEMTRNSDUCR"/>
</dbReference>
<dbReference type="GO" id="GO:0016020">
    <property type="term" value="C:membrane"/>
    <property type="evidence" value="ECO:0007669"/>
    <property type="project" value="InterPro"/>
</dbReference>
<sequence>MQQISAGAEEASGATQQSLAAMNQVEERVDRQERTTRQVAELSQALQILLNETRAGISNLLANVEGASNRQTGSVVTITELEKQADEIGDIVKTVAHIADQTNLLALNAAIEAARARQHGKGFAVVADEVRTLAEISERSARQIRDLIDEVRASVTDIVSGVQSSAETARMEVEKARSITGQLEAIRADMGSIMAGAIEMAGSAEESKKSAGFAKTRSEEIAAAAEQQSAACEESLLTVAQQTQALRQTEQAADALAEISEGLRISVDISRSAEDVAGAAEELSAAVEEINRAAGQIDTSISEINAGARTAAEKGRETSDLVVRIEQLAQMSESQGGAAVRQADQILGLLATNKDAVDSIIEAIGQAAREGAENVRKVYALEQISRRIDKIVDAIANVSIQTNMLAVNGSVESARAGEFGKGFAVVSTDIRNLARDSAENADRIKDLVRSVQDRIAEVRGDLVETSRQALAEVEAAKATTARLEEIERVMRQVRSGNDELRESAAQVALVLAEVKTGLEQIASAAVQSEQSAAQASTAAREQAQGADDLAAAVEEIAALADELQSAG</sequence>
<evidence type="ECO:0000256" key="3">
    <source>
        <dbReference type="PROSITE-ProRule" id="PRU00284"/>
    </source>
</evidence>
<dbReference type="InterPro" id="IPR004090">
    <property type="entry name" value="Chemotax_Me-accpt_rcpt"/>
</dbReference>
<organism evidence="6 7">
    <name type="scientific">Paractinoplanes tereljensis</name>
    <dbReference type="NCBI Taxonomy" id="571912"/>
    <lineage>
        <taxon>Bacteria</taxon>
        <taxon>Bacillati</taxon>
        <taxon>Actinomycetota</taxon>
        <taxon>Actinomycetes</taxon>
        <taxon>Micromonosporales</taxon>
        <taxon>Micromonosporaceae</taxon>
        <taxon>Paractinoplanes</taxon>
    </lineage>
</organism>
<feature type="domain" description="Methyl-accepting transducer" evidence="5">
    <location>
        <begin position="1"/>
        <end position="243"/>
    </location>
</feature>
<evidence type="ECO:0000256" key="2">
    <source>
        <dbReference type="ARBA" id="ARBA00029447"/>
    </source>
</evidence>
<evidence type="ECO:0000256" key="1">
    <source>
        <dbReference type="ARBA" id="ARBA00023224"/>
    </source>
</evidence>
<reference evidence="6" key="1">
    <citation type="submission" date="2021-01" db="EMBL/GenBank/DDBJ databases">
        <title>Whole genome shotgun sequence of Actinoplanes tereljensis NBRC 105297.</title>
        <authorList>
            <person name="Komaki H."/>
            <person name="Tamura T."/>
        </authorList>
    </citation>
    <scope>NUCLEOTIDE SEQUENCE</scope>
    <source>
        <strain evidence="6">NBRC 105297</strain>
    </source>
</reference>
<evidence type="ECO:0000313" key="7">
    <source>
        <dbReference type="Proteomes" id="UP000623608"/>
    </source>
</evidence>
<evidence type="ECO:0000313" key="6">
    <source>
        <dbReference type="EMBL" id="GIF18401.1"/>
    </source>
</evidence>
<dbReference type="Proteomes" id="UP000623608">
    <property type="component" value="Unassembled WGS sequence"/>
</dbReference>
<dbReference type="AlphaFoldDB" id="A0A919NI39"/>
<feature type="domain" description="Methyl-accepting transducer" evidence="5">
    <location>
        <begin position="265"/>
        <end position="522"/>
    </location>
</feature>
<dbReference type="PANTHER" id="PTHR32089">
    <property type="entry name" value="METHYL-ACCEPTING CHEMOTAXIS PROTEIN MCPB"/>
    <property type="match status" value="1"/>
</dbReference>
<dbReference type="SUPFAM" id="SSF58104">
    <property type="entry name" value="Methyl-accepting chemotaxis protein (MCP) signaling domain"/>
    <property type="match status" value="2"/>
</dbReference>
<name>A0A919NI39_9ACTN</name>
<comment type="caution">
    <text evidence="6">The sequence shown here is derived from an EMBL/GenBank/DDBJ whole genome shotgun (WGS) entry which is preliminary data.</text>
</comment>
<dbReference type="Gene3D" id="1.10.287.950">
    <property type="entry name" value="Methyl-accepting chemotaxis protein"/>
    <property type="match status" value="2"/>
</dbReference>